<dbReference type="GO" id="GO:0003677">
    <property type="term" value="F:DNA binding"/>
    <property type="evidence" value="ECO:0007669"/>
    <property type="project" value="UniProtKB-KW"/>
</dbReference>
<dbReference type="PROSITE" id="PS50995">
    <property type="entry name" value="HTH_MARR_2"/>
    <property type="match status" value="1"/>
</dbReference>
<evidence type="ECO:0000259" key="4">
    <source>
        <dbReference type="PROSITE" id="PS50995"/>
    </source>
</evidence>
<dbReference type="SMART" id="SM00347">
    <property type="entry name" value="HTH_MARR"/>
    <property type="match status" value="1"/>
</dbReference>
<evidence type="ECO:0000313" key="6">
    <source>
        <dbReference type="Proteomes" id="UP000198538"/>
    </source>
</evidence>
<evidence type="ECO:0000256" key="3">
    <source>
        <dbReference type="ARBA" id="ARBA00023163"/>
    </source>
</evidence>
<dbReference type="PANTHER" id="PTHR42756:SF1">
    <property type="entry name" value="TRANSCRIPTIONAL REPRESSOR OF EMRAB OPERON"/>
    <property type="match status" value="1"/>
</dbReference>
<accession>A0A1G5EEQ7</accession>
<dbReference type="PANTHER" id="PTHR42756">
    <property type="entry name" value="TRANSCRIPTIONAL REGULATOR, MARR"/>
    <property type="match status" value="1"/>
</dbReference>
<dbReference type="Gene3D" id="1.10.10.10">
    <property type="entry name" value="Winged helix-like DNA-binding domain superfamily/Winged helix DNA-binding domain"/>
    <property type="match status" value="1"/>
</dbReference>
<dbReference type="GO" id="GO:0003700">
    <property type="term" value="F:DNA-binding transcription factor activity"/>
    <property type="evidence" value="ECO:0007669"/>
    <property type="project" value="InterPro"/>
</dbReference>
<evidence type="ECO:0000256" key="2">
    <source>
        <dbReference type="ARBA" id="ARBA00023125"/>
    </source>
</evidence>
<organism evidence="5 6">
    <name type="scientific">Paenibacillus polysaccharolyticus</name>
    <dbReference type="NCBI Taxonomy" id="582692"/>
    <lineage>
        <taxon>Bacteria</taxon>
        <taxon>Bacillati</taxon>
        <taxon>Bacillota</taxon>
        <taxon>Bacilli</taxon>
        <taxon>Bacillales</taxon>
        <taxon>Paenibacillaceae</taxon>
        <taxon>Paenibacillus</taxon>
    </lineage>
</organism>
<dbReference type="Proteomes" id="UP000198538">
    <property type="component" value="Unassembled WGS sequence"/>
</dbReference>
<reference evidence="6" key="1">
    <citation type="submission" date="2016-10" db="EMBL/GenBank/DDBJ databases">
        <authorList>
            <person name="Varghese N."/>
            <person name="Submissions S."/>
        </authorList>
    </citation>
    <scope>NUCLEOTIDE SEQUENCE [LARGE SCALE GENOMIC DNA]</scope>
    <source>
        <strain evidence="6">BL9</strain>
    </source>
</reference>
<dbReference type="STRING" id="582692.SAMN05720606_103269"/>
<dbReference type="SUPFAM" id="SSF46785">
    <property type="entry name" value="Winged helix' DNA-binding domain"/>
    <property type="match status" value="1"/>
</dbReference>
<name>A0A1G5EEQ7_9BACL</name>
<keyword evidence="3" id="KW-0804">Transcription</keyword>
<evidence type="ECO:0000256" key="1">
    <source>
        <dbReference type="ARBA" id="ARBA00023015"/>
    </source>
</evidence>
<sequence length="148" mass="16772">MYNSDFAKCWSRLTKDYKLHMDQELAPSLTEAQLAVLEVLEDHAKMKPSDLIPFLATTPAAVTMLLDRMEKNGLICRVRDDQDRRIVWVSLSDKGRMETTRGITIRNEFMNSVLSNISMHNQQLLVYLLGKMTAPKTNAKEPALTSSG</sequence>
<keyword evidence="2 5" id="KW-0238">DNA-binding</keyword>
<keyword evidence="6" id="KW-1185">Reference proteome</keyword>
<dbReference type="PRINTS" id="PR00598">
    <property type="entry name" value="HTHMARR"/>
</dbReference>
<dbReference type="InterPro" id="IPR000835">
    <property type="entry name" value="HTH_MarR-typ"/>
</dbReference>
<protein>
    <submittedName>
        <fullName evidence="5">DNA-binding transcriptional regulator, MarR family</fullName>
    </submittedName>
</protein>
<keyword evidence="1" id="KW-0805">Transcription regulation</keyword>
<evidence type="ECO:0000313" key="5">
    <source>
        <dbReference type="EMBL" id="SCY25462.1"/>
    </source>
</evidence>
<dbReference type="RefSeq" id="WP_090917060.1">
    <property type="nucleotide sequence ID" value="NZ_FMVM01000003.1"/>
</dbReference>
<dbReference type="Pfam" id="PF01047">
    <property type="entry name" value="MarR"/>
    <property type="match status" value="1"/>
</dbReference>
<proteinExistence type="predicted"/>
<dbReference type="InterPro" id="IPR036388">
    <property type="entry name" value="WH-like_DNA-bd_sf"/>
</dbReference>
<dbReference type="AlphaFoldDB" id="A0A1G5EEQ7"/>
<dbReference type="InterPro" id="IPR036390">
    <property type="entry name" value="WH_DNA-bd_sf"/>
</dbReference>
<feature type="domain" description="HTH marR-type" evidence="4">
    <location>
        <begin position="1"/>
        <end position="134"/>
    </location>
</feature>
<gene>
    <name evidence="5" type="ORF">SAMN05720606_103269</name>
</gene>
<dbReference type="EMBL" id="FMVM01000003">
    <property type="protein sequence ID" value="SCY25462.1"/>
    <property type="molecule type" value="Genomic_DNA"/>
</dbReference>